<accession>A0A6B9G1B5</accession>
<name>A0A6B9G1B5_PANCY</name>
<organism evidence="1 2">
    <name type="scientific">Pantoea cypripedii</name>
    <name type="common">Pectobacterium cypripedii</name>
    <name type="synonym">Erwinia cypripedii</name>
    <dbReference type="NCBI Taxonomy" id="55209"/>
    <lineage>
        <taxon>Bacteria</taxon>
        <taxon>Pseudomonadati</taxon>
        <taxon>Pseudomonadota</taxon>
        <taxon>Gammaproteobacteria</taxon>
        <taxon>Enterobacterales</taxon>
        <taxon>Erwiniaceae</taxon>
        <taxon>Pantoea</taxon>
    </lineage>
</organism>
<dbReference type="Proteomes" id="UP000502005">
    <property type="component" value="Chromosome"/>
</dbReference>
<gene>
    <name evidence="1" type="ORF">CUN67_07285</name>
</gene>
<evidence type="ECO:0000313" key="2">
    <source>
        <dbReference type="Proteomes" id="UP000502005"/>
    </source>
</evidence>
<dbReference type="AlphaFoldDB" id="A0A6B9G1B5"/>
<dbReference type="EMBL" id="CP024768">
    <property type="protein sequence ID" value="QGY31251.1"/>
    <property type="molecule type" value="Genomic_DNA"/>
</dbReference>
<proteinExistence type="predicted"/>
<evidence type="ECO:0000313" key="1">
    <source>
        <dbReference type="EMBL" id="QGY31251.1"/>
    </source>
</evidence>
<sequence length="69" mass="6707">MAADGVATAAAVTEFAPSATSPALPAEAELPMAIASALLALAPVPTATASAPVAAESAPVELAWKYFVP</sequence>
<reference evidence="1 2" key="1">
    <citation type="submission" date="2017-11" db="EMBL/GenBank/DDBJ databases">
        <title>Genome sequence of Pantoea cypripedii NE1.</title>
        <authorList>
            <person name="Nascimento F.X."/>
        </authorList>
    </citation>
    <scope>NUCLEOTIDE SEQUENCE [LARGE SCALE GENOMIC DNA]</scope>
    <source>
        <strain evidence="1 2">NE1</strain>
    </source>
</reference>
<protein>
    <submittedName>
        <fullName evidence="1">Uncharacterized protein</fullName>
    </submittedName>
</protein>